<feature type="domain" description="MacB-like periplasmic core" evidence="8">
    <location>
        <begin position="20"/>
        <end position="249"/>
    </location>
</feature>
<name>A0A1G8F4N8_9FLAO</name>
<dbReference type="GO" id="GO:0022857">
    <property type="term" value="F:transmembrane transporter activity"/>
    <property type="evidence" value="ECO:0007669"/>
    <property type="project" value="TreeGrafter"/>
</dbReference>
<feature type="transmembrane region" description="Helical" evidence="6">
    <location>
        <begin position="390"/>
        <end position="414"/>
    </location>
</feature>
<dbReference type="InterPro" id="IPR003838">
    <property type="entry name" value="ABC3_permease_C"/>
</dbReference>
<evidence type="ECO:0000256" key="1">
    <source>
        <dbReference type="ARBA" id="ARBA00004651"/>
    </source>
</evidence>
<dbReference type="OrthoDB" id="5933722at2"/>
<dbReference type="RefSeq" id="WP_092468260.1">
    <property type="nucleotide sequence ID" value="NZ_FNCZ01000004.1"/>
</dbReference>
<evidence type="ECO:0000256" key="5">
    <source>
        <dbReference type="ARBA" id="ARBA00023136"/>
    </source>
</evidence>
<feature type="transmembrane region" description="Helical" evidence="6">
    <location>
        <begin position="351"/>
        <end position="370"/>
    </location>
</feature>
<keyword evidence="4 6" id="KW-1133">Transmembrane helix</keyword>
<dbReference type="Pfam" id="PF12704">
    <property type="entry name" value="MacB_PCD"/>
    <property type="match status" value="2"/>
</dbReference>
<feature type="transmembrane region" description="Helical" evidence="6">
    <location>
        <begin position="775"/>
        <end position="796"/>
    </location>
</feature>
<dbReference type="Pfam" id="PF02687">
    <property type="entry name" value="FtsX"/>
    <property type="match status" value="2"/>
</dbReference>
<keyword evidence="2" id="KW-1003">Cell membrane</keyword>
<dbReference type="InterPro" id="IPR050250">
    <property type="entry name" value="Macrolide_Exporter_MacB"/>
</dbReference>
<keyword evidence="3 6" id="KW-0812">Transmembrane</keyword>
<feature type="domain" description="ABC3 transporter permease C-terminal" evidence="7">
    <location>
        <begin position="302"/>
        <end position="418"/>
    </location>
</feature>
<organism evidence="9 10">
    <name type="scientific">Winogradskyella thalassocola</name>
    <dbReference type="NCBI Taxonomy" id="262004"/>
    <lineage>
        <taxon>Bacteria</taxon>
        <taxon>Pseudomonadati</taxon>
        <taxon>Bacteroidota</taxon>
        <taxon>Flavobacteriia</taxon>
        <taxon>Flavobacteriales</taxon>
        <taxon>Flavobacteriaceae</taxon>
        <taxon>Winogradskyella</taxon>
    </lineage>
</organism>
<dbReference type="PANTHER" id="PTHR30572:SF18">
    <property type="entry name" value="ABC-TYPE MACROLIDE FAMILY EXPORT SYSTEM PERMEASE COMPONENT 2"/>
    <property type="match status" value="1"/>
</dbReference>
<evidence type="ECO:0000256" key="2">
    <source>
        <dbReference type="ARBA" id="ARBA00022475"/>
    </source>
</evidence>
<feature type="transmembrane region" description="Helical" evidence="6">
    <location>
        <begin position="21"/>
        <end position="43"/>
    </location>
</feature>
<reference evidence="10" key="1">
    <citation type="submission" date="2016-10" db="EMBL/GenBank/DDBJ databases">
        <authorList>
            <person name="Varghese N."/>
            <person name="Submissions S."/>
        </authorList>
    </citation>
    <scope>NUCLEOTIDE SEQUENCE [LARGE SCALE GENOMIC DNA]</scope>
    <source>
        <strain evidence="10">DSM 15363</strain>
    </source>
</reference>
<dbReference type="Proteomes" id="UP000199492">
    <property type="component" value="Unassembled WGS sequence"/>
</dbReference>
<proteinExistence type="predicted"/>
<sequence length="815" mass="92022">MIKNYFKIAWRNLMKHKVFSLINIIGLTIGLSASFVIGLMVYYDATFDDFHKDGDRIYRVVTDLISPEDTFSISGVTLALEDEIKDDSNFETVGSFYIERPFKVENRELGSEFKWPNFVIFTDANYFKIFNYTFLAGDETSILSHPNSVILTENRAADYFPNTVPSDIIGKTLVYNDSLNVTVTGIVENFKERTDFVFEEFIAKPLLLQTRLRENFLNLNWNNTNDASQLFVKVASNADLSAIQNRLDNLAAAHQDEDSKKYGDEQKFGLQPLSDIHFNEKYGIYDWTKGQANKSLLTNLALVAIFLLLLGCINFINLNTAQASQRAKEIGIRKTLGSSRKQLIGQFMGETFLLVLISALLSVLLSKWLINVFSDFVPDGLNFELFKSPLIVVCVIVLLIIVTFLSGFYPALILSKFNTVSVLKNHLAVGDKKVKLRKFLTIFQFTIAQIFIIATLLVGKQINFLLTTDMGFKTDAIISVYSPRGEREVSKKELYVEKLRAIPEIKEISIGGTPPASISTNSTSLSYNNGENEVNTDLQFIFGDINYSKVFELDLLAGRSIRNDTVKELVINETCRKKLGFKSPEEAVGKIVLLGGENVPIVGVMADFFQRSLKSNIKPMAFRGDWNRPDWSQFQGLHLALQNESSEDLKTTLSKIEHAYKSVYTEIDDYRVEFLDESIQNFYNRERKISKLLNWATGLSILISCLGLLGLVIYTTNRRVKEIGVRKVLGASLFQINTILCKEFLILVAIAFVIAAPIAWYGINNWLQDFAYKTSISFWVFLVSGLAMIFFALLVISVKTLQAANANPVDSLRSE</sequence>
<protein>
    <submittedName>
        <fullName evidence="9">ABC-type antimicrobial peptide transport system, permease component</fullName>
    </submittedName>
</protein>
<dbReference type="AlphaFoldDB" id="A0A1G8F4N8"/>
<dbReference type="STRING" id="262004.SAMN04489796_104145"/>
<gene>
    <name evidence="9" type="ORF">SAMN04489796_104145</name>
</gene>
<evidence type="ECO:0000256" key="3">
    <source>
        <dbReference type="ARBA" id="ARBA00022692"/>
    </source>
</evidence>
<accession>A0A1G8F4N8</accession>
<feature type="transmembrane region" description="Helical" evidence="6">
    <location>
        <begin position="692"/>
        <end position="714"/>
    </location>
</feature>
<comment type="subcellular location">
    <subcellularLocation>
        <location evidence="1">Cell membrane</location>
        <topology evidence="1">Multi-pass membrane protein</topology>
    </subcellularLocation>
</comment>
<dbReference type="PANTHER" id="PTHR30572">
    <property type="entry name" value="MEMBRANE COMPONENT OF TRANSPORTER-RELATED"/>
    <property type="match status" value="1"/>
</dbReference>
<dbReference type="GO" id="GO:0005886">
    <property type="term" value="C:plasma membrane"/>
    <property type="evidence" value="ECO:0007669"/>
    <property type="project" value="UniProtKB-SubCell"/>
</dbReference>
<feature type="transmembrane region" description="Helical" evidence="6">
    <location>
        <begin position="439"/>
        <end position="459"/>
    </location>
</feature>
<evidence type="ECO:0000259" key="8">
    <source>
        <dbReference type="Pfam" id="PF12704"/>
    </source>
</evidence>
<evidence type="ECO:0000259" key="7">
    <source>
        <dbReference type="Pfam" id="PF02687"/>
    </source>
</evidence>
<feature type="domain" description="ABC3 transporter permease C-terminal" evidence="7">
    <location>
        <begin position="698"/>
        <end position="808"/>
    </location>
</feature>
<evidence type="ECO:0000313" key="9">
    <source>
        <dbReference type="EMBL" id="SDH77086.1"/>
    </source>
</evidence>
<feature type="transmembrane region" description="Helical" evidence="6">
    <location>
        <begin position="744"/>
        <end position="763"/>
    </location>
</feature>
<feature type="domain" description="MacB-like periplasmic core" evidence="8">
    <location>
        <begin position="439"/>
        <end position="609"/>
    </location>
</feature>
<evidence type="ECO:0000256" key="6">
    <source>
        <dbReference type="SAM" id="Phobius"/>
    </source>
</evidence>
<feature type="transmembrane region" description="Helical" evidence="6">
    <location>
        <begin position="296"/>
        <end position="318"/>
    </location>
</feature>
<evidence type="ECO:0000256" key="4">
    <source>
        <dbReference type="ARBA" id="ARBA00022989"/>
    </source>
</evidence>
<keyword evidence="5 6" id="KW-0472">Membrane</keyword>
<dbReference type="InterPro" id="IPR025857">
    <property type="entry name" value="MacB_PCD"/>
</dbReference>
<dbReference type="EMBL" id="FNCZ01000004">
    <property type="protein sequence ID" value="SDH77086.1"/>
    <property type="molecule type" value="Genomic_DNA"/>
</dbReference>
<evidence type="ECO:0000313" key="10">
    <source>
        <dbReference type="Proteomes" id="UP000199492"/>
    </source>
</evidence>
<keyword evidence="10" id="KW-1185">Reference proteome</keyword>